<dbReference type="Proteomes" id="UP000036681">
    <property type="component" value="Unplaced"/>
</dbReference>
<sequence>MTFSSCRIDIGVRKSARTRGGLRLTTKIAPRIFTPLRRSTIGGSVSLPSPLFMSILTCSIENRSAVPHFEGHASIRREPCILTEDSITHCEG</sequence>
<dbReference type="WBParaSite" id="ALUE_0000003501-mRNA-1">
    <property type="protein sequence ID" value="ALUE_0000003501-mRNA-1"/>
    <property type="gene ID" value="ALUE_0000003501"/>
</dbReference>
<protein>
    <submittedName>
        <fullName evidence="2">Uncharacterized protein</fullName>
    </submittedName>
</protein>
<reference evidence="2" key="1">
    <citation type="submission" date="2017-02" db="UniProtKB">
        <authorList>
            <consortium name="WormBaseParasite"/>
        </authorList>
    </citation>
    <scope>IDENTIFICATION</scope>
</reference>
<evidence type="ECO:0000313" key="2">
    <source>
        <dbReference type="WBParaSite" id="ALUE_0000003501-mRNA-1"/>
    </source>
</evidence>
<proteinExistence type="predicted"/>
<name>A0A0M3HEU9_ASCLU</name>
<organism evidence="1 2">
    <name type="scientific">Ascaris lumbricoides</name>
    <name type="common">Giant roundworm</name>
    <dbReference type="NCBI Taxonomy" id="6252"/>
    <lineage>
        <taxon>Eukaryota</taxon>
        <taxon>Metazoa</taxon>
        <taxon>Ecdysozoa</taxon>
        <taxon>Nematoda</taxon>
        <taxon>Chromadorea</taxon>
        <taxon>Rhabditida</taxon>
        <taxon>Spirurina</taxon>
        <taxon>Ascaridomorpha</taxon>
        <taxon>Ascaridoidea</taxon>
        <taxon>Ascarididae</taxon>
        <taxon>Ascaris</taxon>
    </lineage>
</organism>
<keyword evidence="1" id="KW-1185">Reference proteome</keyword>
<evidence type="ECO:0000313" key="1">
    <source>
        <dbReference type="Proteomes" id="UP000036681"/>
    </source>
</evidence>
<dbReference type="AlphaFoldDB" id="A0A0M3HEU9"/>
<accession>A0A0M3HEU9</accession>